<sequence>MTDTQVLVLYVRTNSDAAGMPDIAIVIAIAIATAIEIQTQTRKAAAVSQVRSRLWCHQDGWDGGGLWN</sequence>
<organism evidence="1 2">
    <name type="scientific">Scytalidium lignicola</name>
    <name type="common">Hyphomycete</name>
    <dbReference type="NCBI Taxonomy" id="5539"/>
    <lineage>
        <taxon>Eukaryota</taxon>
        <taxon>Fungi</taxon>
        <taxon>Dikarya</taxon>
        <taxon>Ascomycota</taxon>
        <taxon>Pezizomycotina</taxon>
        <taxon>Leotiomycetes</taxon>
        <taxon>Leotiomycetes incertae sedis</taxon>
        <taxon>Scytalidium</taxon>
    </lineage>
</organism>
<accession>A0A3E2HG77</accession>
<keyword evidence="2" id="KW-1185">Reference proteome</keyword>
<evidence type="ECO:0000313" key="1">
    <source>
        <dbReference type="EMBL" id="RFU32430.1"/>
    </source>
</evidence>
<reference evidence="1 2" key="1">
    <citation type="submission" date="2018-05" db="EMBL/GenBank/DDBJ databases">
        <title>Draft genome sequence of Scytalidium lignicola DSM 105466, a ubiquitous saprotrophic fungus.</title>
        <authorList>
            <person name="Buettner E."/>
            <person name="Gebauer A.M."/>
            <person name="Hofrichter M."/>
            <person name="Liers C."/>
            <person name="Kellner H."/>
        </authorList>
    </citation>
    <scope>NUCLEOTIDE SEQUENCE [LARGE SCALE GENOMIC DNA]</scope>
    <source>
        <strain evidence="1 2">DSM 105466</strain>
    </source>
</reference>
<gene>
    <name evidence="1" type="ORF">B7463_g3919</name>
</gene>
<feature type="non-terminal residue" evidence="1">
    <location>
        <position position="1"/>
    </location>
</feature>
<name>A0A3E2HG77_SCYLI</name>
<protein>
    <submittedName>
        <fullName evidence="1">Uncharacterized protein</fullName>
    </submittedName>
</protein>
<dbReference type="AlphaFoldDB" id="A0A3E2HG77"/>
<comment type="caution">
    <text evidence="1">The sequence shown here is derived from an EMBL/GenBank/DDBJ whole genome shotgun (WGS) entry which is preliminary data.</text>
</comment>
<evidence type="ECO:0000313" key="2">
    <source>
        <dbReference type="Proteomes" id="UP000258309"/>
    </source>
</evidence>
<proteinExistence type="predicted"/>
<feature type="non-terminal residue" evidence="1">
    <location>
        <position position="68"/>
    </location>
</feature>
<dbReference type="Proteomes" id="UP000258309">
    <property type="component" value="Unassembled WGS sequence"/>
</dbReference>
<dbReference type="EMBL" id="NCSJ02000055">
    <property type="protein sequence ID" value="RFU32430.1"/>
    <property type="molecule type" value="Genomic_DNA"/>
</dbReference>